<dbReference type="EMBL" id="BAAAJE010000004">
    <property type="protein sequence ID" value="GAA1133563.1"/>
    <property type="molecule type" value="Genomic_DNA"/>
</dbReference>
<sequence>MPDPADQNFLAELEGFTMPTATPLPPGDVRRRGDRIRRRHRALVAAGALAVVAVIATPFAVLAGHGHGSVEPAPMPPATQPAGGWTTTIPAGFDLGAGMGDAQSPVTTSRDAVVDEFVCGVAWYFEPRPVDQLSASMQNAGSEGGHDRHLVVFDDAGQAEAAMKQFRDAPGYCRGTYSDEGWKYEMFPADSGRSGADEASAWVQGLHDDTGLTGEGIVTVAQRVGNAVLVDTAISMGVGDEGVRQEGVDNLVGRSAPIVGEMCTFSVGGCAPASPDASEAVDRPSGLAGAIPDDFPLEKGLPTGAGAMDGPAHEIDLAPYNLENNLRACGVAPSGLPEPDDAFHAGHRTPAEGHLRTLMTFGSVAEAQAYAEGVLAVFADCPEDTSGQVSKRYRVIPGDLGDYAASAVMHVEVDGQPGIGYEVVQVVRVGQAVLQTLVVNDGELLDAAGAEQLSTMLLEKSQTVTDAMA</sequence>
<proteinExistence type="predicted"/>
<evidence type="ECO:0000256" key="2">
    <source>
        <dbReference type="SAM" id="Phobius"/>
    </source>
</evidence>
<evidence type="ECO:0000313" key="3">
    <source>
        <dbReference type="EMBL" id="GAA1133563.1"/>
    </source>
</evidence>
<evidence type="ECO:0000256" key="1">
    <source>
        <dbReference type="SAM" id="MobiDB-lite"/>
    </source>
</evidence>
<keyword evidence="4" id="KW-1185">Reference proteome</keyword>
<protein>
    <recommendedName>
        <fullName evidence="5">PknH-like extracellular domain-containing protein</fullName>
    </recommendedName>
</protein>
<feature type="region of interest" description="Disordered" evidence="1">
    <location>
        <begin position="71"/>
        <end position="90"/>
    </location>
</feature>
<evidence type="ECO:0000313" key="4">
    <source>
        <dbReference type="Proteomes" id="UP001499979"/>
    </source>
</evidence>
<keyword evidence="2" id="KW-0812">Transmembrane</keyword>
<evidence type="ECO:0008006" key="5">
    <source>
        <dbReference type="Google" id="ProtNLM"/>
    </source>
</evidence>
<keyword evidence="2" id="KW-1133">Transmembrane helix</keyword>
<dbReference type="RefSeq" id="WP_343906582.1">
    <property type="nucleotide sequence ID" value="NZ_BAAAJE010000004.1"/>
</dbReference>
<feature type="transmembrane region" description="Helical" evidence="2">
    <location>
        <begin position="42"/>
        <end position="63"/>
    </location>
</feature>
<gene>
    <name evidence="3" type="ORF">GCM10009606_12150</name>
</gene>
<reference evidence="3 4" key="1">
    <citation type="journal article" date="2019" name="Int. J. Syst. Evol. Microbiol.">
        <title>The Global Catalogue of Microorganisms (GCM) 10K type strain sequencing project: providing services to taxonomists for standard genome sequencing and annotation.</title>
        <authorList>
            <consortium name="The Broad Institute Genomics Platform"/>
            <consortium name="The Broad Institute Genome Sequencing Center for Infectious Disease"/>
            <person name="Wu L."/>
            <person name="Ma J."/>
        </authorList>
    </citation>
    <scope>NUCLEOTIDE SEQUENCE [LARGE SCALE GENOMIC DNA]</scope>
    <source>
        <strain evidence="3 4">JCM 11813</strain>
    </source>
</reference>
<accession>A0ABN1UAH7</accession>
<keyword evidence="2" id="KW-0472">Membrane</keyword>
<comment type="caution">
    <text evidence="3">The sequence shown here is derived from an EMBL/GenBank/DDBJ whole genome shotgun (WGS) entry which is preliminary data.</text>
</comment>
<name>A0ABN1UAH7_9ACTN</name>
<dbReference type="Proteomes" id="UP001499979">
    <property type="component" value="Unassembled WGS sequence"/>
</dbReference>
<organism evidence="3 4">
    <name type="scientific">Nocardioides aquiterrae</name>
    <dbReference type="NCBI Taxonomy" id="203799"/>
    <lineage>
        <taxon>Bacteria</taxon>
        <taxon>Bacillati</taxon>
        <taxon>Actinomycetota</taxon>
        <taxon>Actinomycetes</taxon>
        <taxon>Propionibacteriales</taxon>
        <taxon>Nocardioidaceae</taxon>
        <taxon>Nocardioides</taxon>
    </lineage>
</organism>